<evidence type="ECO:0000256" key="1">
    <source>
        <dbReference type="SAM" id="SignalP"/>
    </source>
</evidence>
<organism evidence="2 3">
    <name type="scientific">Mycolicibacterium peregrinum</name>
    <name type="common">Mycobacterium peregrinum</name>
    <dbReference type="NCBI Taxonomy" id="43304"/>
    <lineage>
        <taxon>Bacteria</taxon>
        <taxon>Bacillati</taxon>
        <taxon>Actinomycetota</taxon>
        <taxon>Actinomycetes</taxon>
        <taxon>Mycobacteriales</taxon>
        <taxon>Mycobacteriaceae</taxon>
        <taxon>Mycolicibacterium</taxon>
    </lineage>
</organism>
<dbReference type="Proteomes" id="UP000297792">
    <property type="component" value="Unassembled WGS sequence"/>
</dbReference>
<dbReference type="RefSeq" id="WP_082449011.1">
    <property type="nucleotide sequence ID" value="NZ_JACKTU010000023.1"/>
</dbReference>
<dbReference type="GeneID" id="98798972"/>
<dbReference type="AlphaFoldDB" id="A0A246C3F0"/>
<evidence type="ECO:0000313" key="3">
    <source>
        <dbReference type="Proteomes" id="UP000297792"/>
    </source>
</evidence>
<evidence type="ECO:0008006" key="4">
    <source>
        <dbReference type="Google" id="ProtNLM"/>
    </source>
</evidence>
<keyword evidence="1" id="KW-0732">Signal</keyword>
<gene>
    <name evidence="2" type="ORF">EJD98_23950</name>
</gene>
<dbReference type="EMBL" id="RWKA01000015">
    <property type="protein sequence ID" value="TGB38677.1"/>
    <property type="molecule type" value="Genomic_DNA"/>
</dbReference>
<dbReference type="OrthoDB" id="4636369at2"/>
<accession>A0A246C3F0</accession>
<sequence>MTFKRTAAATALMSTLGIGLSLGVAAPAQAEPLMQGIYNYTQEGIAHESWSVWPSCVPTVGDLREPLELAVACRLHVETTRGTKGGDARLTGGQWVYSTAVLEGIKCSDGSWAPTNETYKFDDIALTGTRSVANNEACGGTLAPAIHTFPFTLKYDRPLQIPVDIYPLNCQTWGLRLCM</sequence>
<name>A0A246C3F0_MYCPR</name>
<feature type="chain" id="PRO_5041060539" description="Secreted protein" evidence="1">
    <location>
        <begin position="31"/>
        <end position="179"/>
    </location>
</feature>
<comment type="caution">
    <text evidence="2">The sequence shown here is derived from an EMBL/GenBank/DDBJ whole genome shotgun (WGS) entry which is preliminary data.</text>
</comment>
<proteinExistence type="predicted"/>
<feature type="signal peptide" evidence="1">
    <location>
        <begin position="1"/>
        <end position="30"/>
    </location>
</feature>
<protein>
    <recommendedName>
        <fullName evidence="4">Secreted protein</fullName>
    </recommendedName>
</protein>
<evidence type="ECO:0000313" key="2">
    <source>
        <dbReference type="EMBL" id="TGB38677.1"/>
    </source>
</evidence>
<keyword evidence="3" id="KW-1185">Reference proteome</keyword>
<reference evidence="2 3" key="1">
    <citation type="submission" date="2018-12" db="EMBL/GenBank/DDBJ databases">
        <title>Draft genome sequences of Mycolicibacterium peregrinum isolated from a pig with lymphadenitis and from soil on the same Japanese pig farm.</title>
        <authorList>
            <person name="Komatsu T."/>
            <person name="Ohya K."/>
            <person name="Sawai K."/>
            <person name="Odoi J.O."/>
            <person name="Otsu K."/>
            <person name="Ota A."/>
            <person name="Ito T."/>
            <person name="Kawai M."/>
            <person name="Maruyama F."/>
        </authorList>
    </citation>
    <scope>NUCLEOTIDE SEQUENCE [LARGE SCALE GENOMIC DNA]</scope>
    <source>
        <strain evidence="2 3">138</strain>
    </source>
</reference>